<accession>A0A1F5PJY9</accession>
<evidence type="ECO:0000259" key="1">
    <source>
        <dbReference type="Pfam" id="PF13529"/>
    </source>
</evidence>
<evidence type="ECO:0000313" key="2">
    <source>
        <dbReference type="EMBL" id="OGE90258.1"/>
    </source>
</evidence>
<organism evidence="2 3">
    <name type="scientific">Candidatus Doudnabacteria bacterium RIFCSPHIGHO2_12_FULL_48_16</name>
    <dbReference type="NCBI Taxonomy" id="1817838"/>
    <lineage>
        <taxon>Bacteria</taxon>
        <taxon>Candidatus Doudnaibacteriota</taxon>
    </lineage>
</organism>
<dbReference type="Gene3D" id="3.90.70.10">
    <property type="entry name" value="Cysteine proteinases"/>
    <property type="match status" value="1"/>
</dbReference>
<dbReference type="Proteomes" id="UP000177682">
    <property type="component" value="Unassembled WGS sequence"/>
</dbReference>
<comment type="caution">
    <text evidence="2">The sequence shown here is derived from an EMBL/GenBank/DDBJ whole genome shotgun (WGS) entry which is preliminary data.</text>
</comment>
<name>A0A1F5PJY9_9BACT</name>
<dbReference type="AlphaFoldDB" id="A0A1F5PJY9"/>
<dbReference type="EMBL" id="MFEY01000007">
    <property type="protein sequence ID" value="OGE90258.1"/>
    <property type="molecule type" value="Genomic_DNA"/>
</dbReference>
<protein>
    <recommendedName>
        <fullName evidence="1">Peptidase C39-like domain-containing protein</fullName>
    </recommendedName>
</protein>
<reference evidence="2 3" key="1">
    <citation type="journal article" date="2016" name="Nat. Commun.">
        <title>Thousands of microbial genomes shed light on interconnected biogeochemical processes in an aquifer system.</title>
        <authorList>
            <person name="Anantharaman K."/>
            <person name="Brown C.T."/>
            <person name="Hug L.A."/>
            <person name="Sharon I."/>
            <person name="Castelle C.J."/>
            <person name="Probst A.J."/>
            <person name="Thomas B.C."/>
            <person name="Singh A."/>
            <person name="Wilkins M.J."/>
            <person name="Karaoz U."/>
            <person name="Brodie E.L."/>
            <person name="Williams K.H."/>
            <person name="Hubbard S.S."/>
            <person name="Banfield J.F."/>
        </authorList>
    </citation>
    <scope>NUCLEOTIDE SEQUENCE [LARGE SCALE GENOMIC DNA]</scope>
</reference>
<proteinExistence type="predicted"/>
<gene>
    <name evidence="2" type="ORF">A3E29_04140</name>
</gene>
<evidence type="ECO:0000313" key="3">
    <source>
        <dbReference type="Proteomes" id="UP000177682"/>
    </source>
</evidence>
<dbReference type="Pfam" id="PF13529">
    <property type="entry name" value="Peptidase_C39_2"/>
    <property type="match status" value="1"/>
</dbReference>
<dbReference type="InterPro" id="IPR039564">
    <property type="entry name" value="Peptidase_C39-like"/>
</dbReference>
<sequence>MIETEKTLLASGLIALALAVVFVMSKIDPPLRSVILHVPFTSQAPNNNWDRNEDCEETSITMANAYLNGQTVDKLPAMASQASIDLLKKWEQANLGYNADTGADATTRMAQGAFGLQVKQIKDFTEQDLKRELIQGHPILLPINARLLGNPKYQEAGPFYHMIVLRGFDDHGIIVNDPGTDSGDGNVYSFETLRQAAADWNQADRRMEPSRKILLVLSKGK</sequence>
<feature type="domain" description="Peptidase C39-like" evidence="1">
    <location>
        <begin position="36"/>
        <end position="178"/>
    </location>
</feature>